<keyword evidence="2" id="KW-1185">Reference proteome</keyword>
<dbReference type="InterPro" id="IPR018641">
    <property type="entry name" value="Trfase_1_rSAM/seldom-assoc"/>
</dbReference>
<accession>A0A5C7AWM2</accession>
<dbReference type="Gene3D" id="3.90.550.10">
    <property type="entry name" value="Spore Coat Polysaccharide Biosynthesis Protein SpsA, Chain A"/>
    <property type="match status" value="1"/>
</dbReference>
<dbReference type="Proteomes" id="UP000321790">
    <property type="component" value="Unassembled WGS sequence"/>
</dbReference>
<evidence type="ECO:0000313" key="2">
    <source>
        <dbReference type="Proteomes" id="UP000321790"/>
    </source>
</evidence>
<protein>
    <submittedName>
        <fullName evidence="1">DUF2064 domain-containing protein</fullName>
    </submittedName>
</protein>
<dbReference type="OrthoDB" id="9798250at2"/>
<sequence length="228" mass="25609">MKTTTKTAVLLFSLSPEASQRQYTTVLNYKISKKLNQSALNKIKATGLNYFHFTENNQIGDSFGARYSNAIATIFSLGYKQIITIGNDTPQLTTAHILQAQKLVENNQPVLGPSFDGGFYLLAITKSQFNKSQFKTFKWQTSNVFEQVFNYLNTQSLSKPTYLLPIFHDLDTSAQAKKLIAVLGISNKTIGALLAQLITGFNCYTVFKIQYYTYLFTSQYNNKGSPLL</sequence>
<organism evidence="1 2">
    <name type="scientific">Seonamhaeicola algicola</name>
    <dbReference type="NCBI Taxonomy" id="1719036"/>
    <lineage>
        <taxon>Bacteria</taxon>
        <taxon>Pseudomonadati</taxon>
        <taxon>Bacteroidota</taxon>
        <taxon>Flavobacteriia</taxon>
        <taxon>Flavobacteriales</taxon>
        <taxon>Flavobacteriaceae</taxon>
    </lineage>
</organism>
<dbReference type="PANTHER" id="PTHR36529:SF1">
    <property type="entry name" value="GLYCOSYLTRANSFERASE"/>
    <property type="match status" value="1"/>
</dbReference>
<proteinExistence type="predicted"/>
<dbReference type="PANTHER" id="PTHR36529">
    <property type="entry name" value="SLL1095 PROTEIN"/>
    <property type="match status" value="1"/>
</dbReference>
<reference evidence="2" key="1">
    <citation type="submission" date="2019-08" db="EMBL/GenBank/DDBJ databases">
        <title>Seonamhaeicola sediminis sp. nov., isolated from marine sediment.</title>
        <authorList>
            <person name="Cao W.R."/>
        </authorList>
    </citation>
    <scope>NUCLEOTIDE SEQUENCE [LARGE SCALE GENOMIC DNA]</scope>
    <source>
        <strain evidence="2">Gy8</strain>
    </source>
</reference>
<dbReference type="EMBL" id="VOSC01000019">
    <property type="protein sequence ID" value="TXE12093.1"/>
    <property type="molecule type" value="Genomic_DNA"/>
</dbReference>
<dbReference type="SUPFAM" id="SSF53448">
    <property type="entry name" value="Nucleotide-diphospho-sugar transferases"/>
    <property type="match status" value="1"/>
</dbReference>
<dbReference type="Pfam" id="PF09837">
    <property type="entry name" value="DUF2064"/>
    <property type="match status" value="1"/>
</dbReference>
<gene>
    <name evidence="1" type="ORF">FUA26_05825</name>
</gene>
<comment type="caution">
    <text evidence="1">The sequence shown here is derived from an EMBL/GenBank/DDBJ whole genome shotgun (WGS) entry which is preliminary data.</text>
</comment>
<dbReference type="AlphaFoldDB" id="A0A5C7AWM2"/>
<dbReference type="InterPro" id="IPR029044">
    <property type="entry name" value="Nucleotide-diphossugar_trans"/>
</dbReference>
<evidence type="ECO:0000313" key="1">
    <source>
        <dbReference type="EMBL" id="TXE12093.1"/>
    </source>
</evidence>
<name>A0A5C7AWM2_9FLAO</name>